<gene>
    <name evidence="4" type="ORF">LWC34_31140</name>
</gene>
<dbReference type="PROSITE" id="PS50977">
    <property type="entry name" value="HTH_TETR_2"/>
    <property type="match status" value="1"/>
</dbReference>
<proteinExistence type="predicted"/>
<protein>
    <submittedName>
        <fullName evidence="4">TetR/AcrR family transcriptional regulator</fullName>
    </submittedName>
</protein>
<evidence type="ECO:0000259" key="3">
    <source>
        <dbReference type="PROSITE" id="PS50977"/>
    </source>
</evidence>
<reference evidence="4 5" key="1">
    <citation type="submission" date="2021-12" db="EMBL/GenBank/DDBJ databases">
        <title>Genome sequence of Kibdelosporangium philippinense ATCC 49844.</title>
        <authorList>
            <person name="Fedorov E.A."/>
            <person name="Omeragic M."/>
            <person name="Shalygina K.F."/>
            <person name="Maclea K.S."/>
        </authorList>
    </citation>
    <scope>NUCLEOTIDE SEQUENCE [LARGE SCALE GENOMIC DNA]</scope>
    <source>
        <strain evidence="4 5">ATCC 49844</strain>
    </source>
</reference>
<dbReference type="SUPFAM" id="SSF46689">
    <property type="entry name" value="Homeodomain-like"/>
    <property type="match status" value="1"/>
</dbReference>
<keyword evidence="5" id="KW-1185">Reference proteome</keyword>
<comment type="caution">
    <text evidence="4">The sequence shown here is derived from an EMBL/GenBank/DDBJ whole genome shotgun (WGS) entry which is preliminary data.</text>
</comment>
<keyword evidence="1 2" id="KW-0238">DNA-binding</keyword>
<feature type="domain" description="HTH tetR-type" evidence="3">
    <location>
        <begin position="1"/>
        <end position="61"/>
    </location>
</feature>
<evidence type="ECO:0000313" key="4">
    <source>
        <dbReference type="EMBL" id="MCE7007244.1"/>
    </source>
</evidence>
<name>A0ABS8ZHH6_9PSEU</name>
<evidence type="ECO:0000256" key="1">
    <source>
        <dbReference type="ARBA" id="ARBA00023125"/>
    </source>
</evidence>
<organism evidence="4 5">
    <name type="scientific">Kibdelosporangium philippinense</name>
    <dbReference type="NCBI Taxonomy" id="211113"/>
    <lineage>
        <taxon>Bacteria</taxon>
        <taxon>Bacillati</taxon>
        <taxon>Actinomycetota</taxon>
        <taxon>Actinomycetes</taxon>
        <taxon>Pseudonocardiales</taxon>
        <taxon>Pseudonocardiaceae</taxon>
        <taxon>Kibdelosporangium</taxon>
    </lineage>
</organism>
<dbReference type="PANTHER" id="PTHR30055">
    <property type="entry name" value="HTH-TYPE TRANSCRIPTIONAL REGULATOR RUTR"/>
    <property type="match status" value="1"/>
</dbReference>
<accession>A0ABS8ZHH6</accession>
<dbReference type="PANTHER" id="PTHR30055:SF220">
    <property type="entry name" value="TETR-FAMILY REGULATORY PROTEIN"/>
    <property type="match status" value="1"/>
</dbReference>
<dbReference type="SUPFAM" id="SSF48498">
    <property type="entry name" value="Tetracyclin repressor-like, C-terminal domain"/>
    <property type="match status" value="1"/>
</dbReference>
<dbReference type="InterPro" id="IPR001647">
    <property type="entry name" value="HTH_TetR"/>
</dbReference>
<dbReference type="Gene3D" id="1.10.357.10">
    <property type="entry name" value="Tetracycline Repressor, domain 2"/>
    <property type="match status" value="1"/>
</dbReference>
<dbReference type="EMBL" id="JAJVCN010000002">
    <property type="protein sequence ID" value="MCE7007244.1"/>
    <property type="molecule type" value="Genomic_DNA"/>
</dbReference>
<dbReference type="PRINTS" id="PR00455">
    <property type="entry name" value="HTHTETR"/>
</dbReference>
<feature type="DNA-binding region" description="H-T-H motif" evidence="2">
    <location>
        <begin position="24"/>
        <end position="43"/>
    </location>
</feature>
<dbReference type="InterPro" id="IPR036271">
    <property type="entry name" value="Tet_transcr_reg_TetR-rel_C_sf"/>
</dbReference>
<evidence type="ECO:0000256" key="2">
    <source>
        <dbReference type="PROSITE-ProRule" id="PRU00335"/>
    </source>
</evidence>
<dbReference type="Proteomes" id="UP001521150">
    <property type="component" value="Unassembled WGS sequence"/>
</dbReference>
<dbReference type="Pfam" id="PF00440">
    <property type="entry name" value="TetR_N"/>
    <property type="match status" value="1"/>
</dbReference>
<dbReference type="InterPro" id="IPR009057">
    <property type="entry name" value="Homeodomain-like_sf"/>
</dbReference>
<sequence length="148" mass="16067">MSTRKRLVDCALEVLAHDGVDAVTVRRVARDAGISHGAPLRHFPNRAALLSAVASTGYASLAQRLREAEQLTAACESYVDFARGGPALFELMFRQDMAPLGTEVFEQFRRLVPGSELQAASLWAALRGLALLPDAYAVLAVTLEPYVR</sequence>
<evidence type="ECO:0000313" key="5">
    <source>
        <dbReference type="Proteomes" id="UP001521150"/>
    </source>
</evidence>
<dbReference type="InterPro" id="IPR050109">
    <property type="entry name" value="HTH-type_TetR-like_transc_reg"/>
</dbReference>
<dbReference type="RefSeq" id="WP_233728622.1">
    <property type="nucleotide sequence ID" value="NZ_JAJVCN010000002.1"/>
</dbReference>